<keyword evidence="6 11" id="KW-0378">Hydrolase</keyword>
<evidence type="ECO:0000256" key="2">
    <source>
        <dbReference type="ARBA" id="ARBA00009085"/>
    </source>
</evidence>
<feature type="compositionally biased region" description="Pro residues" evidence="8">
    <location>
        <begin position="103"/>
        <end position="112"/>
    </location>
</feature>
<feature type="compositionally biased region" description="Low complexity" evidence="8">
    <location>
        <begin position="442"/>
        <end position="452"/>
    </location>
</feature>
<name>G4TMS6_SERID</name>
<accession>G4TMS6</accession>
<sequence>MLLTLSLLFNFSERADVASETDGSLNRRAGNSLAERLKQLQGSGIQAELIGKKIQRPPSQNFRPQSPPVLVPSRGPTPAPRGPTPGPYTVRRSSISQNVFIPPIPPASPKPAIPLSSPYTRSTPTPIPAGTSPRQFVPVSNLGPPSPTHSAGSSPEDDDIQVPRMRKVETPVRSPSDFSRTFPPIDELNERDPVPMFPSVPTHAPGMNGTKQTTSPNGINGHKPNGLPWKAKAFPAVMDMEPRPASTPIPIKRMSGGARPITPANHGSPGHGYSPNQSQASPRTGGYPVGDQAVSVDLPITNAITPQKLNSLLETRGLNILMLDVRNREQFDKERINHDAIVCLEPMVLARQGINSSMIEGAQVIAPNMEQVLFKNRSRFDLIIMYDESSTTIAPNTPIYSLSRAIFENEFHRPLKRPPMLLIGGFKAWKATIGQEGILKRISPSSSSGSISNGDAIPPEPTGSTSTSATSASEEETFLYDRRAEIKYPPAEKLQPQTTGSDVSTETPGTHKLTRPRTVSKPPLPPVQYYRSRATSPPPTTQTPTLVSTSGTRNGPIQYPTFPTPFSPPPGTEPTPPQAASVNQYPISRKRSDFADQATSGATTKLEPRSRLGQAAYTPTAAPPPAPMIKSDYPVVFWSASEIGMSGLKNLGNTCYMNSVLQCLSATAPFARFFIDGRWRNAVNMLNPLGTKGKLTEGYARLLVDMWQADMGALTPIPFRVRGSRLRPVEDAEICLKKTVCAYAPQFADSNQHDAQEFMIFLLDGLHEDLNRILQRHIIETRPEREAELEALSTQIASEQEWQLYRMTNNSIIVDYFQGQFRNRMECMTCHKTSTTYNTFMHLSLPVPDHKQASRVSLQQCLDAFVQQEVMEKTDAWNCPNCKALRKATKVLTLCRLPPVLLIHLKRFSFKGPFTEKIETLVDFPINNLDLTGYMPPPLPAGAERTIVKYGRPQVLGSDDPRRQQPPYKYDLFGVTNHYGTLSSGHYTAFVSSAAGWRYCDDSRITRADKNAVVTKAAYILFYKRTH</sequence>
<dbReference type="PANTHER" id="PTHR21646:SF95">
    <property type="entry name" value="UBIQUITIN CARBOXYL-TERMINAL HYDROLASE 4-RELATED"/>
    <property type="match status" value="1"/>
</dbReference>
<protein>
    <recommendedName>
        <fullName evidence="3">ubiquitinyl hydrolase 1</fullName>
        <ecNumber evidence="3">3.4.19.12</ecNumber>
    </recommendedName>
</protein>
<evidence type="ECO:0000313" key="11">
    <source>
        <dbReference type="EMBL" id="CCA72619.1"/>
    </source>
</evidence>
<dbReference type="InterPro" id="IPR018200">
    <property type="entry name" value="USP_CS"/>
</dbReference>
<evidence type="ECO:0000256" key="9">
    <source>
        <dbReference type="SAM" id="SignalP"/>
    </source>
</evidence>
<dbReference type="InterPro" id="IPR028889">
    <property type="entry name" value="USP"/>
</dbReference>
<dbReference type="Gene3D" id="3.90.70.10">
    <property type="entry name" value="Cysteine proteinases"/>
    <property type="match status" value="1"/>
</dbReference>
<organism evidence="11 12">
    <name type="scientific">Serendipita indica (strain DSM 11827)</name>
    <name type="common">Root endophyte fungus</name>
    <name type="synonym">Piriformospora indica</name>
    <dbReference type="NCBI Taxonomy" id="1109443"/>
    <lineage>
        <taxon>Eukaryota</taxon>
        <taxon>Fungi</taxon>
        <taxon>Dikarya</taxon>
        <taxon>Basidiomycota</taxon>
        <taxon>Agaricomycotina</taxon>
        <taxon>Agaricomycetes</taxon>
        <taxon>Sebacinales</taxon>
        <taxon>Serendipitaceae</taxon>
        <taxon>Serendipita</taxon>
    </lineage>
</organism>
<dbReference type="PROSITE" id="PS50235">
    <property type="entry name" value="USP_3"/>
    <property type="match status" value="1"/>
</dbReference>
<dbReference type="PROSITE" id="PS00972">
    <property type="entry name" value="USP_1"/>
    <property type="match status" value="1"/>
</dbReference>
<keyword evidence="4" id="KW-0645">Protease</keyword>
<feature type="compositionally biased region" description="Low complexity" evidence="8">
    <location>
        <begin position="462"/>
        <end position="472"/>
    </location>
</feature>
<feature type="region of interest" description="Disordered" evidence="8">
    <location>
        <begin position="249"/>
        <end position="288"/>
    </location>
</feature>
<feature type="domain" description="USP" evidence="10">
    <location>
        <begin position="646"/>
        <end position="1026"/>
    </location>
</feature>
<dbReference type="Proteomes" id="UP000007148">
    <property type="component" value="Unassembled WGS sequence"/>
</dbReference>
<feature type="compositionally biased region" description="Pro residues" evidence="8">
    <location>
        <begin position="562"/>
        <end position="577"/>
    </location>
</feature>
<feature type="region of interest" description="Disordered" evidence="8">
    <location>
        <begin position="52"/>
        <end position="87"/>
    </location>
</feature>
<feature type="compositionally biased region" description="Pro residues" evidence="8">
    <location>
        <begin position="65"/>
        <end position="86"/>
    </location>
</feature>
<dbReference type="STRING" id="1109443.G4TMS6"/>
<evidence type="ECO:0000259" key="10">
    <source>
        <dbReference type="PROSITE" id="PS50235"/>
    </source>
</evidence>
<dbReference type="InParanoid" id="G4TMS6"/>
<evidence type="ECO:0000256" key="5">
    <source>
        <dbReference type="ARBA" id="ARBA00022786"/>
    </source>
</evidence>
<gene>
    <name evidence="11" type="ORF">PIIN_06556</name>
</gene>
<dbReference type="InterPro" id="IPR050185">
    <property type="entry name" value="Ub_carboxyl-term_hydrolase"/>
</dbReference>
<dbReference type="Gene3D" id="3.40.250.10">
    <property type="entry name" value="Rhodanese-like domain"/>
    <property type="match status" value="1"/>
</dbReference>
<evidence type="ECO:0000256" key="4">
    <source>
        <dbReference type="ARBA" id="ARBA00022670"/>
    </source>
</evidence>
<dbReference type="PROSITE" id="PS00973">
    <property type="entry name" value="USP_2"/>
    <property type="match status" value="1"/>
</dbReference>
<evidence type="ECO:0000256" key="6">
    <source>
        <dbReference type="ARBA" id="ARBA00022801"/>
    </source>
</evidence>
<dbReference type="HOGENOM" id="CLU_005922_2_1_1"/>
<feature type="signal peptide" evidence="9">
    <location>
        <begin position="1"/>
        <end position="17"/>
    </location>
</feature>
<evidence type="ECO:0000313" key="12">
    <source>
        <dbReference type="Proteomes" id="UP000007148"/>
    </source>
</evidence>
<keyword evidence="5" id="KW-0833">Ubl conjugation pathway</keyword>
<dbReference type="InterPro" id="IPR001394">
    <property type="entry name" value="Peptidase_C19_UCH"/>
</dbReference>
<feature type="chain" id="PRO_5003468907" description="ubiquitinyl hydrolase 1" evidence="9">
    <location>
        <begin position="18"/>
        <end position="1027"/>
    </location>
</feature>
<dbReference type="GO" id="GO:0006508">
    <property type="term" value="P:proteolysis"/>
    <property type="evidence" value="ECO:0007669"/>
    <property type="project" value="UniProtKB-KW"/>
</dbReference>
<evidence type="ECO:0000256" key="3">
    <source>
        <dbReference type="ARBA" id="ARBA00012759"/>
    </source>
</evidence>
<evidence type="ECO:0000256" key="1">
    <source>
        <dbReference type="ARBA" id="ARBA00000707"/>
    </source>
</evidence>
<dbReference type="Pfam" id="PF00443">
    <property type="entry name" value="UCH"/>
    <property type="match status" value="1"/>
</dbReference>
<dbReference type="SUPFAM" id="SSF52821">
    <property type="entry name" value="Rhodanese/Cell cycle control phosphatase"/>
    <property type="match status" value="1"/>
</dbReference>
<comment type="catalytic activity">
    <reaction evidence="1">
        <text>Thiol-dependent hydrolysis of ester, thioester, amide, peptide and isopeptide bonds formed by the C-terminal Gly of ubiquitin (a 76-residue protein attached to proteins as an intracellular targeting signal).</text>
        <dbReference type="EC" id="3.4.19.12"/>
    </reaction>
</comment>
<dbReference type="GO" id="GO:0016579">
    <property type="term" value="P:protein deubiquitination"/>
    <property type="evidence" value="ECO:0007669"/>
    <property type="project" value="InterPro"/>
</dbReference>
<evidence type="ECO:0000256" key="8">
    <source>
        <dbReference type="SAM" id="MobiDB-lite"/>
    </source>
</evidence>
<comment type="caution">
    <text evidence="11">The sequence shown here is derived from an EMBL/GenBank/DDBJ whole genome shotgun (WGS) entry which is preliminary data.</text>
</comment>
<feature type="compositionally biased region" description="Polar residues" evidence="8">
    <location>
        <begin position="495"/>
        <end position="508"/>
    </location>
</feature>
<dbReference type="GO" id="GO:0004843">
    <property type="term" value="F:cysteine-type deubiquitinase activity"/>
    <property type="evidence" value="ECO:0007669"/>
    <property type="project" value="UniProtKB-EC"/>
</dbReference>
<feature type="region of interest" description="Disordered" evidence="8">
    <location>
        <begin position="103"/>
        <end position="193"/>
    </location>
</feature>
<keyword evidence="9" id="KW-0732">Signal</keyword>
<evidence type="ECO:0000256" key="7">
    <source>
        <dbReference type="ARBA" id="ARBA00022807"/>
    </source>
</evidence>
<dbReference type="OrthoDB" id="292964at2759"/>
<dbReference type="CDD" id="cd02674">
    <property type="entry name" value="Peptidase_C19R"/>
    <property type="match status" value="1"/>
</dbReference>
<dbReference type="SUPFAM" id="SSF54001">
    <property type="entry name" value="Cysteine proteinases"/>
    <property type="match status" value="1"/>
</dbReference>
<dbReference type="InterPro" id="IPR036873">
    <property type="entry name" value="Rhodanese-like_dom_sf"/>
</dbReference>
<proteinExistence type="inferred from homology"/>
<comment type="similarity">
    <text evidence="2">Belongs to the peptidase C19 family.</text>
</comment>
<dbReference type="EC" id="3.4.19.12" evidence="3"/>
<dbReference type="InterPro" id="IPR038765">
    <property type="entry name" value="Papain-like_cys_pep_sf"/>
</dbReference>
<dbReference type="eggNOG" id="KOG1868">
    <property type="taxonomic scope" value="Eukaryota"/>
</dbReference>
<keyword evidence="7" id="KW-0788">Thiol protease</keyword>
<dbReference type="AlphaFoldDB" id="G4TMS6"/>
<reference evidence="11 12" key="1">
    <citation type="journal article" date="2011" name="PLoS Pathog.">
        <title>Endophytic Life Strategies Decoded by Genome and Transcriptome Analyses of the Mutualistic Root Symbiont Piriformospora indica.</title>
        <authorList>
            <person name="Zuccaro A."/>
            <person name="Lahrmann U."/>
            <person name="Guldener U."/>
            <person name="Langen G."/>
            <person name="Pfiffi S."/>
            <person name="Biedenkopf D."/>
            <person name="Wong P."/>
            <person name="Samans B."/>
            <person name="Grimm C."/>
            <person name="Basiewicz M."/>
            <person name="Murat C."/>
            <person name="Martin F."/>
            <person name="Kogel K.H."/>
        </authorList>
    </citation>
    <scope>NUCLEOTIDE SEQUENCE [LARGE SCALE GENOMIC DNA]</scope>
    <source>
        <strain evidence="11 12">DSM 11827</strain>
    </source>
</reference>
<dbReference type="OMA" id="EWAIYRQ"/>
<feature type="compositionally biased region" description="Low complexity" evidence="8">
    <location>
        <begin position="542"/>
        <end position="552"/>
    </location>
</feature>
<dbReference type="EMBL" id="CAFZ01000174">
    <property type="protein sequence ID" value="CCA72619.1"/>
    <property type="molecule type" value="Genomic_DNA"/>
</dbReference>
<feature type="region of interest" description="Disordered" evidence="8">
    <location>
        <begin position="441"/>
        <end position="475"/>
    </location>
</feature>
<dbReference type="PANTHER" id="PTHR21646">
    <property type="entry name" value="UBIQUITIN CARBOXYL-TERMINAL HYDROLASE"/>
    <property type="match status" value="1"/>
</dbReference>
<feature type="region of interest" description="Disordered" evidence="8">
    <location>
        <begin position="487"/>
        <end position="623"/>
    </location>
</feature>
<keyword evidence="12" id="KW-1185">Reference proteome</keyword>